<dbReference type="Proteomes" id="UP000799753">
    <property type="component" value="Unassembled WGS sequence"/>
</dbReference>
<proteinExistence type="predicted"/>
<evidence type="ECO:0000313" key="3">
    <source>
        <dbReference type="EMBL" id="KAF2639070.1"/>
    </source>
</evidence>
<organism evidence="3 4">
    <name type="scientific">Massarina eburnea CBS 473.64</name>
    <dbReference type="NCBI Taxonomy" id="1395130"/>
    <lineage>
        <taxon>Eukaryota</taxon>
        <taxon>Fungi</taxon>
        <taxon>Dikarya</taxon>
        <taxon>Ascomycota</taxon>
        <taxon>Pezizomycotina</taxon>
        <taxon>Dothideomycetes</taxon>
        <taxon>Pleosporomycetidae</taxon>
        <taxon>Pleosporales</taxon>
        <taxon>Massarineae</taxon>
        <taxon>Massarinaceae</taxon>
        <taxon>Massarina</taxon>
    </lineage>
</organism>
<keyword evidence="4" id="KW-1185">Reference proteome</keyword>
<name>A0A6A6RUU2_9PLEO</name>
<feature type="region of interest" description="Disordered" evidence="1">
    <location>
        <begin position="435"/>
        <end position="466"/>
    </location>
</feature>
<feature type="compositionally biased region" description="Low complexity" evidence="1">
    <location>
        <begin position="294"/>
        <end position="332"/>
    </location>
</feature>
<keyword evidence="2" id="KW-0812">Transmembrane</keyword>
<keyword evidence="2" id="KW-0472">Membrane</keyword>
<feature type="region of interest" description="Disordered" evidence="1">
    <location>
        <begin position="561"/>
        <end position="644"/>
    </location>
</feature>
<feature type="region of interest" description="Disordered" evidence="1">
    <location>
        <begin position="253"/>
        <end position="273"/>
    </location>
</feature>
<feature type="transmembrane region" description="Helical" evidence="2">
    <location>
        <begin position="406"/>
        <end position="425"/>
    </location>
</feature>
<sequence>MPPAPSAYLTPFAIRAEPAATRINLGPLTTAFALPSHCSRIAITGTNAVRGQTCRVKATATAEDDIGCWPRPTAIPSAAASASSLQGLGFYSPGVMCPTGYISACSQVSAPGNMPQVTGAPVADFGFQFPLVAGERAIGCCPQGYQCAMQGGAQTCHQVATSTKLDAMTCEGVAVKGLDAFQVPFTAEGKTVQSLDVWAPLIQINHQITDLPATSTSAGWNGSTIVVTPTPLTNGTSSMAKIMSATTGSSSGLTSSASSSLGATSSPSLSGSSSSQKILGNVIATALPSGSGASASVSSSSSSISGSSSVSSTSGSASGSSVPSSTATGGPSNAASTGKIASGIQPLPGGATTAAAVPNAPASSIKSAGASSTLLAASPNITNAAEGVQDSSNPDSAPPMPAGAKVGIAFVPIAAAAMIVTYLLYKWHRKSSQKDIEEPEYPSKAPDNGSPPASSPYNADAENWGSNTTVPMSAAAAFAARRNTEEMRYNGESPYNVNNAEMLENGPGPSMHNSVIAPYGYTPASVMYRPDDGMHYYGDERDALFPAPLVPAHFRTISLGTDESVDSPIDGTSPFRLKRGDTLRKNKLASESRLANAETADSPSSSAQSTPTEEGSEWEYNGLARQNSFSRPRPKTGASSIYADDDRESRVLSWNNGSSPMPPMPSPAMLATVIERENEVAPVGAAPALQRNMSFSRPLRAEHDEVKAAVAAIQSGKVTPPSVAGGKVILPPVTEDGVAF</sequence>
<dbReference type="AlphaFoldDB" id="A0A6A6RUU2"/>
<reference evidence="3" key="1">
    <citation type="journal article" date="2020" name="Stud. Mycol.">
        <title>101 Dothideomycetes genomes: a test case for predicting lifestyles and emergence of pathogens.</title>
        <authorList>
            <person name="Haridas S."/>
            <person name="Albert R."/>
            <person name="Binder M."/>
            <person name="Bloem J."/>
            <person name="Labutti K."/>
            <person name="Salamov A."/>
            <person name="Andreopoulos B."/>
            <person name="Baker S."/>
            <person name="Barry K."/>
            <person name="Bills G."/>
            <person name="Bluhm B."/>
            <person name="Cannon C."/>
            <person name="Castanera R."/>
            <person name="Culley D."/>
            <person name="Daum C."/>
            <person name="Ezra D."/>
            <person name="Gonzalez J."/>
            <person name="Henrissat B."/>
            <person name="Kuo A."/>
            <person name="Liang C."/>
            <person name="Lipzen A."/>
            <person name="Lutzoni F."/>
            <person name="Magnuson J."/>
            <person name="Mondo S."/>
            <person name="Nolan M."/>
            <person name="Ohm R."/>
            <person name="Pangilinan J."/>
            <person name="Park H.-J."/>
            <person name="Ramirez L."/>
            <person name="Alfaro M."/>
            <person name="Sun H."/>
            <person name="Tritt A."/>
            <person name="Yoshinaga Y."/>
            <person name="Zwiers L.-H."/>
            <person name="Turgeon B."/>
            <person name="Goodwin S."/>
            <person name="Spatafora J."/>
            <person name="Crous P."/>
            <person name="Grigoriev I."/>
        </authorList>
    </citation>
    <scope>NUCLEOTIDE SEQUENCE</scope>
    <source>
        <strain evidence="3">CBS 473.64</strain>
    </source>
</reference>
<protein>
    <submittedName>
        <fullName evidence="3">Uncharacterized protein</fullName>
    </submittedName>
</protein>
<gene>
    <name evidence="3" type="ORF">P280DRAFT_481827</name>
</gene>
<dbReference type="OrthoDB" id="5429716at2759"/>
<evidence type="ECO:0000256" key="2">
    <source>
        <dbReference type="SAM" id="Phobius"/>
    </source>
</evidence>
<dbReference type="EMBL" id="MU006788">
    <property type="protein sequence ID" value="KAF2639070.1"/>
    <property type="molecule type" value="Genomic_DNA"/>
</dbReference>
<feature type="region of interest" description="Disordered" evidence="1">
    <location>
        <begin position="294"/>
        <end position="344"/>
    </location>
</feature>
<evidence type="ECO:0000256" key="1">
    <source>
        <dbReference type="SAM" id="MobiDB-lite"/>
    </source>
</evidence>
<evidence type="ECO:0000313" key="4">
    <source>
        <dbReference type="Proteomes" id="UP000799753"/>
    </source>
</evidence>
<feature type="compositionally biased region" description="Basic and acidic residues" evidence="1">
    <location>
        <begin position="578"/>
        <end position="590"/>
    </location>
</feature>
<keyword evidence="2" id="KW-1133">Transmembrane helix</keyword>
<accession>A0A6A6RUU2</accession>
<feature type="compositionally biased region" description="Polar residues" evidence="1">
    <location>
        <begin position="599"/>
        <end position="613"/>
    </location>
</feature>